<evidence type="ECO:0000259" key="8">
    <source>
        <dbReference type="Pfam" id="PF00884"/>
    </source>
</evidence>
<dbReference type="Gene3D" id="3.40.720.10">
    <property type="entry name" value="Alkaline Phosphatase, subunit A"/>
    <property type="match status" value="1"/>
</dbReference>
<evidence type="ECO:0000256" key="7">
    <source>
        <dbReference type="SAM" id="Phobius"/>
    </source>
</evidence>
<dbReference type="EMBL" id="FRFD01000003">
    <property type="protein sequence ID" value="SHO43290.1"/>
    <property type="molecule type" value="Genomic_DNA"/>
</dbReference>
<organism evidence="9 10">
    <name type="scientific">Anaerocolumna xylanovorans DSM 12503</name>
    <dbReference type="NCBI Taxonomy" id="1121345"/>
    <lineage>
        <taxon>Bacteria</taxon>
        <taxon>Bacillati</taxon>
        <taxon>Bacillota</taxon>
        <taxon>Clostridia</taxon>
        <taxon>Lachnospirales</taxon>
        <taxon>Lachnospiraceae</taxon>
        <taxon>Anaerocolumna</taxon>
    </lineage>
</organism>
<keyword evidence="3" id="KW-1003">Cell membrane</keyword>
<dbReference type="CDD" id="cd16015">
    <property type="entry name" value="LTA_synthase"/>
    <property type="match status" value="1"/>
</dbReference>
<evidence type="ECO:0000256" key="2">
    <source>
        <dbReference type="ARBA" id="ARBA00004936"/>
    </source>
</evidence>
<dbReference type="InterPro" id="IPR000917">
    <property type="entry name" value="Sulfatase_N"/>
</dbReference>
<evidence type="ECO:0000256" key="4">
    <source>
        <dbReference type="ARBA" id="ARBA00022692"/>
    </source>
</evidence>
<comment type="subcellular location">
    <subcellularLocation>
        <location evidence="1">Cell membrane</location>
        <topology evidence="1">Multi-pass membrane protein</topology>
    </subcellularLocation>
</comment>
<dbReference type="RefSeq" id="WP_073586919.1">
    <property type="nucleotide sequence ID" value="NZ_FRFD01000003.1"/>
</dbReference>
<name>A0A1M7XWY7_9FIRM</name>
<comment type="pathway">
    <text evidence="2">Cell wall biogenesis; lipoteichoic acid biosynthesis.</text>
</comment>
<evidence type="ECO:0000256" key="6">
    <source>
        <dbReference type="ARBA" id="ARBA00023136"/>
    </source>
</evidence>
<reference evidence="9 10" key="1">
    <citation type="submission" date="2016-12" db="EMBL/GenBank/DDBJ databases">
        <authorList>
            <person name="Song W.-J."/>
            <person name="Kurnit D.M."/>
        </authorList>
    </citation>
    <scope>NUCLEOTIDE SEQUENCE [LARGE SCALE GENOMIC DNA]</scope>
    <source>
        <strain evidence="9 10">DSM 12503</strain>
    </source>
</reference>
<accession>A0A1M7XWY7</accession>
<dbReference type="PANTHER" id="PTHR47371:SF3">
    <property type="entry name" value="PHOSPHOGLYCEROL TRANSFERASE I"/>
    <property type="match status" value="1"/>
</dbReference>
<evidence type="ECO:0000313" key="10">
    <source>
        <dbReference type="Proteomes" id="UP000184612"/>
    </source>
</evidence>
<evidence type="ECO:0000256" key="5">
    <source>
        <dbReference type="ARBA" id="ARBA00022989"/>
    </source>
</evidence>
<feature type="transmembrane region" description="Helical" evidence="7">
    <location>
        <begin position="77"/>
        <end position="101"/>
    </location>
</feature>
<proteinExistence type="predicted"/>
<dbReference type="Proteomes" id="UP000184612">
    <property type="component" value="Unassembled WGS sequence"/>
</dbReference>
<feature type="domain" description="Sulfatase N-terminal" evidence="8">
    <location>
        <begin position="247"/>
        <end position="516"/>
    </location>
</feature>
<keyword evidence="4 7" id="KW-0812">Transmembrane</keyword>
<feature type="transmembrane region" description="Helical" evidence="7">
    <location>
        <begin position="121"/>
        <end position="145"/>
    </location>
</feature>
<dbReference type="InterPro" id="IPR017850">
    <property type="entry name" value="Alkaline_phosphatase_core_sf"/>
</dbReference>
<dbReference type="PANTHER" id="PTHR47371">
    <property type="entry name" value="LIPOTEICHOIC ACID SYNTHASE"/>
    <property type="match status" value="1"/>
</dbReference>
<sequence length="670" mass="77243">MKINHKNKKIYQNIVYPLAGTILTALLLTVVIESLSRASLYQALLFFKQKPLLFFLNFAVILITLSISLLTARRKFFFLTFTGIWLVLGIVNRVVQCFRLTPISAMDLYQASGLIKTLPVYFNTIGLIFIGLLLLAGVAFLFILWRKLKKSKRLVIAPVSLLVLASFLFILLFHTVTKENMLQKEFDNLRDAYLEYGFAYCFTNSIFERGIDRPKDYSKKRMEEVLDQIENETDKLYTGSTAKAEKPNIIMVQLESFFDVSYFKNYTFSENPAPNFTKLKENCPSGFLKVPVYGAGTVNTEFEVMTGMSMEFFGTGEYPYRTVLRSKTCESIPYNLDRNGYRSFVIHNNTATFYNRNDVFPMLGFDYFDSCEYMNGLIYNKIGWPKDEVLTGEILKALNSDAERDYIYTITVQSHGIYLDKEQDDAKIKVTPSSGNIAYPDNLYKSLSGYVNAIEYYVNELNETDRFIGELTESLSKYEEPTVVVFYGDHLPPLSLKQEDITNDRHSTEYVIWSNFPMEKTRYDLSAYQLGAYVFNRLGMEDGILAKFHQRCFEDANYRENLKLLQYDLLYGKKYVFNQENPNKKTDMSMGIYQPEVKEITRDGDNLLIKGSGFTECSTVIADGKRCKTEFINDTLLKIPYRQLEGKQVYVEQLAGEKTVLGKSKAFKYE</sequence>
<keyword evidence="10" id="KW-1185">Reference proteome</keyword>
<keyword evidence="5 7" id="KW-1133">Transmembrane helix</keyword>
<dbReference type="AlphaFoldDB" id="A0A1M7XWY7"/>
<dbReference type="InterPro" id="IPR050448">
    <property type="entry name" value="OpgB/LTA_synthase_biosynth"/>
</dbReference>
<gene>
    <name evidence="9" type="ORF">SAMN02745217_00161</name>
</gene>
<dbReference type="GO" id="GO:0016740">
    <property type="term" value="F:transferase activity"/>
    <property type="evidence" value="ECO:0007669"/>
    <property type="project" value="UniProtKB-KW"/>
</dbReference>
<keyword evidence="6 7" id="KW-0472">Membrane</keyword>
<evidence type="ECO:0000313" key="9">
    <source>
        <dbReference type="EMBL" id="SHO43290.1"/>
    </source>
</evidence>
<dbReference type="STRING" id="1121345.SAMN02745217_00161"/>
<dbReference type="OrthoDB" id="243547at2"/>
<feature type="transmembrane region" description="Helical" evidence="7">
    <location>
        <begin position="154"/>
        <end position="173"/>
    </location>
</feature>
<evidence type="ECO:0000256" key="1">
    <source>
        <dbReference type="ARBA" id="ARBA00004651"/>
    </source>
</evidence>
<dbReference type="GO" id="GO:0005886">
    <property type="term" value="C:plasma membrane"/>
    <property type="evidence" value="ECO:0007669"/>
    <property type="project" value="UniProtKB-SubCell"/>
</dbReference>
<dbReference type="Pfam" id="PF00884">
    <property type="entry name" value="Sulfatase"/>
    <property type="match status" value="1"/>
</dbReference>
<feature type="transmembrane region" description="Helical" evidence="7">
    <location>
        <begin position="14"/>
        <end position="32"/>
    </location>
</feature>
<keyword evidence="9" id="KW-0808">Transferase</keyword>
<feature type="transmembrane region" description="Helical" evidence="7">
    <location>
        <begin position="52"/>
        <end position="70"/>
    </location>
</feature>
<protein>
    <submittedName>
        <fullName evidence="9">Phosphoglycerol transferase MdoB</fullName>
    </submittedName>
</protein>
<dbReference type="SUPFAM" id="SSF53649">
    <property type="entry name" value="Alkaline phosphatase-like"/>
    <property type="match status" value="1"/>
</dbReference>
<evidence type="ECO:0000256" key="3">
    <source>
        <dbReference type="ARBA" id="ARBA00022475"/>
    </source>
</evidence>